<evidence type="ECO:0000256" key="11">
    <source>
        <dbReference type="SAM" id="MobiDB-lite"/>
    </source>
</evidence>
<evidence type="ECO:0000256" key="4">
    <source>
        <dbReference type="ARBA" id="ARBA00022519"/>
    </source>
</evidence>
<dbReference type="NCBIfam" id="TIGR01411">
    <property type="entry name" value="tatAE"/>
    <property type="match status" value="1"/>
</dbReference>
<feature type="transmembrane region" description="Helical" evidence="10">
    <location>
        <begin position="6"/>
        <end position="22"/>
    </location>
</feature>
<keyword evidence="9 10" id="KW-0472">Membrane</keyword>
<proteinExistence type="inferred from homology"/>
<evidence type="ECO:0000256" key="8">
    <source>
        <dbReference type="ARBA" id="ARBA00023010"/>
    </source>
</evidence>
<dbReference type="InterPro" id="IPR003369">
    <property type="entry name" value="TatA/B/E"/>
</dbReference>
<evidence type="ECO:0000256" key="3">
    <source>
        <dbReference type="ARBA" id="ARBA00022475"/>
    </source>
</evidence>
<dbReference type="HOGENOM" id="CLU_086034_5_1_6"/>
<keyword evidence="7 10" id="KW-1133">Transmembrane helix</keyword>
<accession>A0A076LNR2</accession>
<dbReference type="GO" id="GO:0008320">
    <property type="term" value="F:protein transmembrane transporter activity"/>
    <property type="evidence" value="ECO:0007669"/>
    <property type="project" value="UniProtKB-UniRule"/>
</dbReference>
<dbReference type="Pfam" id="PF02416">
    <property type="entry name" value="TatA_B_E"/>
    <property type="match status" value="1"/>
</dbReference>
<evidence type="ECO:0000256" key="2">
    <source>
        <dbReference type="ARBA" id="ARBA00022448"/>
    </source>
</evidence>
<comment type="subunit">
    <text evidence="10">The Tat system comprises two distinct complexes: a TatABC complex, containing multiple copies of TatA, TatB and TatC subunits, and a separate TatA complex, containing only TatA subunits. Substrates initially bind to the TatABC complex, which probably triggers association of the separate TatA complex to form the active translocon.</text>
</comment>
<feature type="compositionally biased region" description="Basic and acidic residues" evidence="11">
    <location>
        <begin position="64"/>
        <end position="89"/>
    </location>
</feature>
<evidence type="ECO:0000256" key="6">
    <source>
        <dbReference type="ARBA" id="ARBA00022927"/>
    </source>
</evidence>
<dbReference type="GeneID" id="72527046"/>
<name>A0A076LNR2_9GAMM</name>
<dbReference type="KEGG" id="ete:ETEE_1911"/>
<dbReference type="FunFam" id="1.20.5.3310:FF:000001">
    <property type="entry name" value="Probable Sec-independent protein translocase protein TatE"/>
    <property type="match status" value="1"/>
</dbReference>
<evidence type="ECO:0000256" key="1">
    <source>
        <dbReference type="ARBA" id="ARBA00004162"/>
    </source>
</evidence>
<keyword evidence="4" id="KW-0997">Cell inner membrane</keyword>
<comment type="function">
    <text evidence="10">Part of the twin-arginine translocation (Tat) system that transports large folded proteins containing a characteristic twin-arginine motif in their signal peptide across membranes. TatA could form the protein-conducting channel of the Tat system.</text>
</comment>
<dbReference type="GO" id="GO:0033281">
    <property type="term" value="C:TAT protein transport complex"/>
    <property type="evidence" value="ECO:0007669"/>
    <property type="project" value="UniProtKB-UniRule"/>
</dbReference>
<dbReference type="NCBIfam" id="NF002448">
    <property type="entry name" value="PRK01614.1"/>
    <property type="match status" value="1"/>
</dbReference>
<dbReference type="PANTHER" id="PTHR42982:SF1">
    <property type="entry name" value="SEC-INDEPENDENT PROTEIN TRANSLOCASE PROTEIN TATA"/>
    <property type="match status" value="1"/>
</dbReference>
<reference evidence="12 13" key="1">
    <citation type="journal article" date="2012" name="PLoS ONE">
        <title>Edwardsiella comparative phylogenomics reveal the new intra/inter-species taxonomic relationships, virulence evolution and niche adaptation mechanisms.</title>
        <authorList>
            <person name="Yang M."/>
            <person name="Lv Y."/>
            <person name="Xiao J."/>
            <person name="Wu H."/>
            <person name="Zheng H."/>
            <person name="Liu Q."/>
            <person name="Zhang Y."/>
            <person name="Wang Q."/>
        </authorList>
    </citation>
    <scope>NUCLEOTIDE SEQUENCE [LARGE SCALE GENOMIC DNA]</scope>
    <source>
        <strain evidence="13">080813</strain>
    </source>
</reference>
<protein>
    <recommendedName>
        <fullName evidence="10">Sec-independent protein translocase protein TatA</fullName>
    </recommendedName>
</protein>
<dbReference type="RefSeq" id="WP_012847030.1">
    <property type="nucleotide sequence ID" value="NZ_CP006664.1"/>
</dbReference>
<keyword evidence="6 10" id="KW-0653">Protein transport</keyword>
<keyword evidence="3 10" id="KW-1003">Cell membrane</keyword>
<evidence type="ECO:0000256" key="10">
    <source>
        <dbReference type="HAMAP-Rule" id="MF_00236"/>
    </source>
</evidence>
<feature type="region of interest" description="Disordered" evidence="11">
    <location>
        <begin position="44"/>
        <end position="89"/>
    </location>
</feature>
<evidence type="ECO:0000256" key="5">
    <source>
        <dbReference type="ARBA" id="ARBA00022692"/>
    </source>
</evidence>
<evidence type="ECO:0000313" key="13">
    <source>
        <dbReference type="Proteomes" id="UP000028681"/>
    </source>
</evidence>
<keyword evidence="2 10" id="KW-0813">Transport</keyword>
<sequence length="89" mass="9570">MGGISIWQLLIIAVIVVLLFGTNKLRTLGSDLGASIKGFKKAIGDEEKTPPSTNANSSAAPQDADFKSIVEQQPEVKKEESKSQNKEQV</sequence>
<evidence type="ECO:0000313" key="12">
    <source>
        <dbReference type="EMBL" id="AIJ08357.1"/>
    </source>
</evidence>
<dbReference type="InterPro" id="IPR006312">
    <property type="entry name" value="TatA/E"/>
</dbReference>
<dbReference type="GO" id="GO:0065002">
    <property type="term" value="P:intracellular protein transmembrane transport"/>
    <property type="evidence" value="ECO:0007669"/>
    <property type="project" value="UniProtKB-ARBA"/>
</dbReference>
<comment type="similarity">
    <text evidence="10">Belongs to the TatA/E family.</text>
</comment>
<gene>
    <name evidence="10 12" type="primary">tatA</name>
    <name evidence="12" type="ORF">ETEE_1911</name>
</gene>
<dbReference type="HAMAP" id="MF_00236">
    <property type="entry name" value="TatA_E"/>
    <property type="match status" value="1"/>
</dbReference>
<feature type="compositionally biased region" description="Polar residues" evidence="11">
    <location>
        <begin position="50"/>
        <end position="60"/>
    </location>
</feature>
<comment type="subcellular location">
    <subcellularLocation>
        <location evidence="1 10">Cell membrane</location>
        <topology evidence="1 10">Single-pass membrane protein</topology>
    </subcellularLocation>
</comment>
<organism evidence="12 13">
    <name type="scientific">Edwardsiella anguillarum ET080813</name>
    <dbReference type="NCBI Taxonomy" id="667120"/>
    <lineage>
        <taxon>Bacteria</taxon>
        <taxon>Pseudomonadati</taxon>
        <taxon>Pseudomonadota</taxon>
        <taxon>Gammaproteobacteria</taxon>
        <taxon>Enterobacterales</taxon>
        <taxon>Hafniaceae</taxon>
        <taxon>Edwardsiella</taxon>
    </lineage>
</organism>
<dbReference type="PANTHER" id="PTHR42982">
    <property type="entry name" value="SEC-INDEPENDENT PROTEIN TRANSLOCASE PROTEIN TATA"/>
    <property type="match status" value="1"/>
</dbReference>
<dbReference type="Proteomes" id="UP000028681">
    <property type="component" value="Chromosome"/>
</dbReference>
<keyword evidence="5 10" id="KW-0812">Transmembrane</keyword>
<evidence type="ECO:0000256" key="9">
    <source>
        <dbReference type="ARBA" id="ARBA00023136"/>
    </source>
</evidence>
<dbReference type="GO" id="GO:0043953">
    <property type="term" value="P:protein transport by the Tat complex"/>
    <property type="evidence" value="ECO:0007669"/>
    <property type="project" value="UniProtKB-UniRule"/>
</dbReference>
<dbReference type="AlphaFoldDB" id="A0A076LNR2"/>
<dbReference type="Gene3D" id="1.20.5.3310">
    <property type="match status" value="1"/>
</dbReference>
<dbReference type="EMBL" id="CP006664">
    <property type="protein sequence ID" value="AIJ08357.1"/>
    <property type="molecule type" value="Genomic_DNA"/>
</dbReference>
<evidence type="ECO:0000256" key="7">
    <source>
        <dbReference type="ARBA" id="ARBA00022989"/>
    </source>
</evidence>
<keyword evidence="8 10" id="KW-0811">Translocation</keyword>